<evidence type="ECO:0000313" key="4">
    <source>
        <dbReference type="Proteomes" id="UP000000262"/>
    </source>
</evidence>
<protein>
    <submittedName>
        <fullName evidence="3">PUA domain containing protein</fullName>
    </submittedName>
</protein>
<dbReference type="STRING" id="453591.Igni_1162"/>
<reference evidence="3 4" key="1">
    <citation type="journal article" date="2008" name="Genome Biol.">
        <title>A genomic analysis of the archaeal system Ignicoccus hospitalis-Nanoarchaeum equitans.</title>
        <authorList>
            <person name="Podar M."/>
            <person name="Anderson I."/>
            <person name="Makarova K.S."/>
            <person name="Elkins J.G."/>
            <person name="Ivanova N."/>
            <person name="Wall M.A."/>
            <person name="Lykidis A."/>
            <person name="Mavromatis K."/>
            <person name="Sun H."/>
            <person name="Hudson M.E."/>
            <person name="Chen W."/>
            <person name="Deciu C."/>
            <person name="Hutchison D."/>
            <person name="Eads J.R."/>
            <person name="Anderson A."/>
            <person name="Fernandes F."/>
            <person name="Szeto E."/>
            <person name="Lapidus A."/>
            <person name="Kyrpides N.C."/>
            <person name="Saier M.H.Jr."/>
            <person name="Richardson P.M."/>
            <person name="Rachel R."/>
            <person name="Huber H."/>
            <person name="Eisen J.A."/>
            <person name="Koonin E.V."/>
            <person name="Keller M."/>
            <person name="Stetter K.O."/>
        </authorList>
    </citation>
    <scope>NUCLEOTIDE SEQUENCE [LARGE SCALE GENOMIC DNA]</scope>
    <source>
        <strain evidence="4">KIN4/I / DSM 18386 / JCM 14125</strain>
    </source>
</reference>
<dbReference type="eggNOG" id="arCOG00991">
    <property type="taxonomic scope" value="Archaea"/>
</dbReference>
<evidence type="ECO:0000259" key="2">
    <source>
        <dbReference type="Pfam" id="PF14810"/>
    </source>
</evidence>
<name>A8ABN7_IGNH4</name>
<proteinExistence type="predicted"/>
<dbReference type="AlphaFoldDB" id="A8ABN7"/>
<sequence>MNPSPPHRSGRRSTPHPLLLRRLLHYIYGAEPQCSLEGVTVKYSKTGKPRYVLMNGKRLFTIKPNDMSVTLSPEGAAFLEGCFPPKVARVYVSEVPEKTVFAKHVIDADEGIRRGVDVLIIYESRLVAFGKALMSGREMKELNLGEAARVRGKVP</sequence>
<dbReference type="Pfam" id="PF01472">
    <property type="entry name" value="PUA"/>
    <property type="match status" value="1"/>
</dbReference>
<dbReference type="Gene3D" id="2.30.130.10">
    <property type="entry name" value="PUA domain"/>
    <property type="match status" value="1"/>
</dbReference>
<dbReference type="HOGENOM" id="CLU_116577_2_0_2"/>
<dbReference type="InterPro" id="IPR002478">
    <property type="entry name" value="PUA"/>
</dbReference>
<feature type="domain" description="tRNA-guanine transglycosylase patch-forming" evidence="2">
    <location>
        <begin position="20"/>
        <end position="85"/>
    </location>
</feature>
<keyword evidence="4" id="KW-1185">Reference proteome</keyword>
<dbReference type="SUPFAM" id="SSF88697">
    <property type="entry name" value="PUA domain-like"/>
    <property type="match status" value="1"/>
</dbReference>
<dbReference type="InterPro" id="IPR029402">
    <property type="entry name" value="TGT_C2"/>
</dbReference>
<dbReference type="GO" id="GO:0003723">
    <property type="term" value="F:RNA binding"/>
    <property type="evidence" value="ECO:0007669"/>
    <property type="project" value="InterPro"/>
</dbReference>
<dbReference type="Gene3D" id="3.10.450.90">
    <property type="entry name" value="ArcTGT, C2 domain"/>
    <property type="match status" value="1"/>
</dbReference>
<dbReference type="InterPro" id="IPR036974">
    <property type="entry name" value="PUA_sf"/>
</dbReference>
<dbReference type="PhylomeDB" id="A8ABN7"/>
<organism evidence="3 4">
    <name type="scientific">Ignicoccus hospitalis (strain KIN4/I / DSM 18386 / JCM 14125)</name>
    <dbReference type="NCBI Taxonomy" id="453591"/>
    <lineage>
        <taxon>Archaea</taxon>
        <taxon>Thermoproteota</taxon>
        <taxon>Thermoprotei</taxon>
        <taxon>Desulfurococcales</taxon>
        <taxon>Desulfurococcaceae</taxon>
        <taxon>Ignicoccus</taxon>
    </lineage>
</organism>
<dbReference type="PROSITE" id="PS50890">
    <property type="entry name" value="PUA"/>
    <property type="match status" value="1"/>
</dbReference>
<dbReference type="SUPFAM" id="SSF88802">
    <property type="entry name" value="Pre-PUA domain"/>
    <property type="match status" value="1"/>
</dbReference>
<evidence type="ECO:0000259" key="1">
    <source>
        <dbReference type="Pfam" id="PF01472"/>
    </source>
</evidence>
<gene>
    <name evidence="3" type="ordered locus">Igni_1162</name>
</gene>
<dbReference type="InterPro" id="IPR015947">
    <property type="entry name" value="PUA-like_sf"/>
</dbReference>
<dbReference type="CDD" id="cd21149">
    <property type="entry name" value="PUA_archaeosine_TGT"/>
    <property type="match status" value="1"/>
</dbReference>
<evidence type="ECO:0000313" key="3">
    <source>
        <dbReference type="EMBL" id="ABU82339.1"/>
    </source>
</evidence>
<dbReference type="KEGG" id="iho:Igni_1162"/>
<dbReference type="Pfam" id="PF14810">
    <property type="entry name" value="TGT_C2"/>
    <property type="match status" value="1"/>
</dbReference>
<dbReference type="EMBL" id="CP000816">
    <property type="protein sequence ID" value="ABU82339.1"/>
    <property type="molecule type" value="Genomic_DNA"/>
</dbReference>
<feature type="domain" description="PUA" evidence="1">
    <location>
        <begin position="98"/>
        <end position="151"/>
    </location>
</feature>
<dbReference type="Proteomes" id="UP000000262">
    <property type="component" value="Chromosome"/>
</dbReference>
<accession>A8ABN7</accession>
<dbReference type="InterPro" id="IPR038250">
    <property type="entry name" value="TGT_C2_sf"/>
</dbReference>